<dbReference type="AlphaFoldDB" id="A0A9P8Q909"/>
<reference evidence="1" key="1">
    <citation type="journal article" date="2021" name="Open Biol.">
        <title>Shared evolutionary footprints suggest mitochondrial oxidative damage underlies multiple complex I losses in fungi.</title>
        <authorList>
            <person name="Schikora-Tamarit M.A."/>
            <person name="Marcet-Houben M."/>
            <person name="Nosek J."/>
            <person name="Gabaldon T."/>
        </authorList>
    </citation>
    <scope>NUCLEOTIDE SEQUENCE</scope>
    <source>
        <strain evidence="1">CBS2887</strain>
    </source>
</reference>
<evidence type="ECO:0000313" key="1">
    <source>
        <dbReference type="EMBL" id="KAH3685275.1"/>
    </source>
</evidence>
<protein>
    <submittedName>
        <fullName evidence="1">Uncharacterized protein</fullName>
    </submittedName>
</protein>
<accession>A0A9P8Q909</accession>
<name>A0A9P8Q909_WICPI</name>
<proteinExistence type="predicted"/>
<evidence type="ECO:0000313" key="2">
    <source>
        <dbReference type="Proteomes" id="UP000774326"/>
    </source>
</evidence>
<dbReference type="Proteomes" id="UP000774326">
    <property type="component" value="Unassembled WGS sequence"/>
</dbReference>
<reference evidence="1" key="2">
    <citation type="submission" date="2021-01" db="EMBL/GenBank/DDBJ databases">
        <authorList>
            <person name="Schikora-Tamarit M.A."/>
        </authorList>
    </citation>
    <scope>NUCLEOTIDE SEQUENCE</scope>
    <source>
        <strain evidence="1">CBS2887</strain>
    </source>
</reference>
<dbReference type="EMBL" id="JAEUBG010002063">
    <property type="protein sequence ID" value="KAH3685275.1"/>
    <property type="molecule type" value="Genomic_DNA"/>
</dbReference>
<organism evidence="1 2">
    <name type="scientific">Wickerhamomyces pijperi</name>
    <name type="common">Yeast</name>
    <name type="synonym">Pichia pijperi</name>
    <dbReference type="NCBI Taxonomy" id="599730"/>
    <lineage>
        <taxon>Eukaryota</taxon>
        <taxon>Fungi</taxon>
        <taxon>Dikarya</taxon>
        <taxon>Ascomycota</taxon>
        <taxon>Saccharomycotina</taxon>
        <taxon>Saccharomycetes</taxon>
        <taxon>Phaffomycetales</taxon>
        <taxon>Wickerhamomycetaceae</taxon>
        <taxon>Wickerhamomyces</taxon>
    </lineage>
</organism>
<sequence length="72" mass="7638">MSVGWILLLNTLEVNTKTSISLSKVPALSTTFNGLTRELVGWFNNPNTSSSPSSTSTSSSSVVELKLVSCNC</sequence>
<gene>
    <name evidence="1" type="ORF">WICPIJ_003749</name>
</gene>
<keyword evidence="2" id="KW-1185">Reference proteome</keyword>
<comment type="caution">
    <text evidence="1">The sequence shown here is derived from an EMBL/GenBank/DDBJ whole genome shotgun (WGS) entry which is preliminary data.</text>
</comment>